<evidence type="ECO:0000313" key="1">
    <source>
        <dbReference type="EMBL" id="PSU33537.1"/>
    </source>
</evidence>
<sequence length="87" mass="10260">MYTQLVIPMHERLRLFASHITLRFLVIEITRNGCEKCFGYTDFLREMHQLNQRQSPPQDEAGWIAERTDLIHSYIAVGGFETRVLSY</sequence>
<name>A0A2T3IY68_9GAMM</name>
<keyword evidence="2" id="KW-1185">Reference proteome</keyword>
<dbReference type="AlphaFoldDB" id="A0A2T3IY68"/>
<accession>A0A2T3IY68</accession>
<protein>
    <submittedName>
        <fullName evidence="1">Uncharacterized protein</fullName>
    </submittedName>
</protein>
<dbReference type="Proteomes" id="UP000241222">
    <property type="component" value="Unassembled WGS sequence"/>
</dbReference>
<comment type="caution">
    <text evidence="1">The sequence shown here is derived from an EMBL/GenBank/DDBJ whole genome shotgun (WGS) entry which is preliminary data.</text>
</comment>
<evidence type="ECO:0000313" key="2">
    <source>
        <dbReference type="Proteomes" id="UP000241222"/>
    </source>
</evidence>
<organism evidence="1 2">
    <name type="scientific">Photobacterium lutimaris</name>
    <dbReference type="NCBI Taxonomy" id="388278"/>
    <lineage>
        <taxon>Bacteria</taxon>
        <taxon>Pseudomonadati</taxon>
        <taxon>Pseudomonadota</taxon>
        <taxon>Gammaproteobacteria</taxon>
        <taxon>Vibrionales</taxon>
        <taxon>Vibrionaceae</taxon>
        <taxon>Photobacterium</taxon>
    </lineage>
</organism>
<dbReference type="EMBL" id="PYMH01000005">
    <property type="protein sequence ID" value="PSU33537.1"/>
    <property type="molecule type" value="Genomic_DNA"/>
</dbReference>
<proteinExistence type="predicted"/>
<reference evidence="1 2" key="1">
    <citation type="submission" date="2018-03" db="EMBL/GenBank/DDBJ databases">
        <title>Whole genome sequencing of Histamine producing bacteria.</title>
        <authorList>
            <person name="Butler K."/>
        </authorList>
    </citation>
    <scope>NUCLEOTIDE SEQUENCE [LARGE SCALE GENOMIC DNA]</scope>
    <source>
        <strain evidence="1 2">JCM 13586</strain>
    </source>
</reference>
<gene>
    <name evidence="1" type="ORF">C9I99_12220</name>
</gene>